<comment type="caution">
    <text evidence="12">The sequence shown here is derived from an EMBL/GenBank/DDBJ whole genome shotgun (WGS) entry which is preliminary data.</text>
</comment>
<evidence type="ECO:0000256" key="2">
    <source>
        <dbReference type="ARBA" id="ARBA00022448"/>
    </source>
</evidence>
<feature type="domain" description="TonB-dependent receptor-like beta-barrel" evidence="10">
    <location>
        <begin position="581"/>
        <end position="1072"/>
    </location>
</feature>
<dbReference type="NCBIfam" id="TIGR04056">
    <property type="entry name" value="OMP_RagA_SusC"/>
    <property type="match status" value="1"/>
</dbReference>
<dbReference type="Pfam" id="PF07715">
    <property type="entry name" value="Plug"/>
    <property type="match status" value="1"/>
</dbReference>
<dbReference type="InterPro" id="IPR023996">
    <property type="entry name" value="TonB-dep_OMP_SusC/RagA"/>
</dbReference>
<reference evidence="12 13" key="2">
    <citation type="submission" date="2019-09" db="EMBL/GenBank/DDBJ databases">
        <authorList>
            <person name="Jin C."/>
        </authorList>
    </citation>
    <scope>NUCLEOTIDE SEQUENCE [LARGE SCALE GENOMIC DNA]</scope>
    <source>
        <strain evidence="12 13">BN140078</strain>
    </source>
</reference>
<dbReference type="GO" id="GO:0009279">
    <property type="term" value="C:cell outer membrane"/>
    <property type="evidence" value="ECO:0007669"/>
    <property type="project" value="UniProtKB-SubCell"/>
</dbReference>
<dbReference type="Pfam" id="PF13715">
    <property type="entry name" value="CarbopepD_reg_2"/>
    <property type="match status" value="1"/>
</dbReference>
<evidence type="ECO:0000256" key="6">
    <source>
        <dbReference type="ARBA" id="ARBA00023136"/>
    </source>
</evidence>
<gene>
    <name evidence="12" type="ORF">F0L74_05795</name>
</gene>
<dbReference type="InterPro" id="IPR008969">
    <property type="entry name" value="CarboxyPept-like_regulatory"/>
</dbReference>
<keyword evidence="13" id="KW-1185">Reference proteome</keyword>
<evidence type="ECO:0000256" key="8">
    <source>
        <dbReference type="PROSITE-ProRule" id="PRU01360"/>
    </source>
</evidence>
<comment type="subcellular location">
    <subcellularLocation>
        <location evidence="1 8">Cell outer membrane</location>
        <topology evidence="1 8">Multi-pass membrane protein</topology>
    </subcellularLocation>
</comment>
<dbReference type="Gene3D" id="2.60.40.1120">
    <property type="entry name" value="Carboxypeptidase-like, regulatory domain"/>
    <property type="match status" value="1"/>
</dbReference>
<dbReference type="InterPro" id="IPR036942">
    <property type="entry name" value="Beta-barrel_TonB_sf"/>
</dbReference>
<dbReference type="SUPFAM" id="SSF49464">
    <property type="entry name" value="Carboxypeptidase regulatory domain-like"/>
    <property type="match status" value="1"/>
</dbReference>
<proteinExistence type="inferred from homology"/>
<sequence>MFFSAKTAESGPIAITPRYGYPSAAYLKRLKQCMRISILSVFLMSCSFQVLLAHNSMGQTLNDVTVQLELKHQTLIKALKKLQQLTPFTFAYNRRALADITDVSLPQGTRTLKETLSLLLKDQPLVYEQIGSNIVISPLLIVRSDSASALPDISLVMRQYDIHGTVKSTRGEPLPGVTIVIRGTKTGTITDAYGRFKLNVSSDKKVSLECSAIGYETQIIEAGDQRELNVVMHDKAVGLNETVVVGYGTLNRREVTSAITHVSDKELLAVGGNNPLMSLQGKVAGLTISNPGTADPNSNPTIQLRGISSRNAGLGPLIVVDGVPGGNLENINQNDIAAIDVLKDGAASAIYGTRGSNGVIMITTKKGGRGNGPQVTYNGYAAFDIPTRMLKSLSADEFLKNNRGTDFGAKTDWAKEISRQAAFSQKHSLSFSGGDARNNYRATIDYRKAEGIDIRSGRQEYGGRVSLNHTSKNELWNMGFNIAPRYFKRNDADYGAFNMALSLNPTEPVFSPQNPDRYFMAEGWEAYNPVERLKTELSGSEVKFLEMNATVKLNILPNLSTQITLGQQTRDYFDFFFRPSTSTYAAKNEGGQSSANRKYDKNDQKTFEWTGSYALTRSRHSIKALAGYSYQYFQYSELFGENRGFTSDAFTYNNLGNGIYQQVEGRNGMTSTKNDSRLIAFFGRLNYSYNDKYLATASLRYEGSSKFGFNNKWGYFPAVSLGWRISSEQFMQTVTWIDELKLRGDFGVTGNQDFGNYLSLDLYSGYGYYPINGSYYQVWGPGQNINYNLRWEKAHNWNAGLDFVLFHNVFSGSINYYQRKQQDLLGNYNVPIPPNIQTQTYANVGSMQNSGIELQLSVAAVNRKDFTYTASFAGASNNNRFVSFSNDQYHGQGFIDVVNLPAPGSPGTAQRLQEGERIGNFYMWKYAGVDNQGNFLVYDKSGKPIPSTQANNDDKQIVGNGLPRFTASLGNTFTYKKWDASVYFRGAFGYDIFNVHDFYYGLQSVQANTNVLTSAYGRNAHITGPNSLAFLNDYFIEKGDYVKLDVITLGYTINSRSKYFESLRLYATGRNLATFTGFKGVDPEAYPVNGLYPGILTNTDGAGSKNYYPSTMQLLVGLQLNF</sequence>
<keyword evidence="4 8" id="KW-0812">Transmembrane</keyword>
<evidence type="ECO:0000256" key="5">
    <source>
        <dbReference type="ARBA" id="ARBA00023077"/>
    </source>
</evidence>
<organism evidence="12 13">
    <name type="scientific">Chitinophaga agrisoli</name>
    <dbReference type="NCBI Taxonomy" id="2607653"/>
    <lineage>
        <taxon>Bacteria</taxon>
        <taxon>Pseudomonadati</taxon>
        <taxon>Bacteroidota</taxon>
        <taxon>Chitinophagia</taxon>
        <taxon>Chitinophagales</taxon>
        <taxon>Chitinophagaceae</taxon>
        <taxon>Chitinophaga</taxon>
    </lineage>
</organism>
<dbReference type="Proteomes" id="UP000324611">
    <property type="component" value="Unassembled WGS sequence"/>
</dbReference>
<evidence type="ECO:0000259" key="11">
    <source>
        <dbReference type="Pfam" id="PF07715"/>
    </source>
</evidence>
<dbReference type="NCBIfam" id="TIGR04057">
    <property type="entry name" value="SusC_RagA_signa"/>
    <property type="match status" value="1"/>
</dbReference>
<accession>A0A5B2W5G6</accession>
<dbReference type="EMBL" id="VUOC01000001">
    <property type="protein sequence ID" value="KAA2245469.1"/>
    <property type="molecule type" value="Genomic_DNA"/>
</dbReference>
<dbReference type="AlphaFoldDB" id="A0A5B2W5G6"/>
<dbReference type="InterPro" id="IPR000531">
    <property type="entry name" value="Beta-barrel_TonB"/>
</dbReference>
<keyword evidence="2 8" id="KW-0813">Transport</keyword>
<evidence type="ECO:0000259" key="10">
    <source>
        <dbReference type="Pfam" id="PF00593"/>
    </source>
</evidence>
<keyword evidence="3 8" id="KW-1134">Transmembrane beta strand</keyword>
<dbReference type="PROSITE" id="PS52016">
    <property type="entry name" value="TONB_DEPENDENT_REC_3"/>
    <property type="match status" value="1"/>
</dbReference>
<dbReference type="InterPro" id="IPR039426">
    <property type="entry name" value="TonB-dep_rcpt-like"/>
</dbReference>
<dbReference type="InterPro" id="IPR037066">
    <property type="entry name" value="Plug_dom_sf"/>
</dbReference>
<dbReference type="Pfam" id="PF00593">
    <property type="entry name" value="TonB_dep_Rec_b-barrel"/>
    <property type="match status" value="1"/>
</dbReference>
<dbReference type="InterPro" id="IPR012910">
    <property type="entry name" value="Plug_dom"/>
</dbReference>
<protein>
    <submittedName>
        <fullName evidence="12">SusC/RagA family TonB-linked outer membrane protein</fullName>
    </submittedName>
</protein>
<dbReference type="SUPFAM" id="SSF56935">
    <property type="entry name" value="Porins"/>
    <property type="match status" value="1"/>
</dbReference>
<dbReference type="Gene3D" id="2.40.170.20">
    <property type="entry name" value="TonB-dependent receptor, beta-barrel domain"/>
    <property type="match status" value="1"/>
</dbReference>
<evidence type="ECO:0000256" key="9">
    <source>
        <dbReference type="RuleBase" id="RU003357"/>
    </source>
</evidence>
<dbReference type="InterPro" id="IPR023997">
    <property type="entry name" value="TonB-dep_OMP_SusC/RagA_CS"/>
</dbReference>
<evidence type="ECO:0000256" key="1">
    <source>
        <dbReference type="ARBA" id="ARBA00004571"/>
    </source>
</evidence>
<evidence type="ECO:0000256" key="4">
    <source>
        <dbReference type="ARBA" id="ARBA00022692"/>
    </source>
</evidence>
<keyword evidence="5 9" id="KW-0798">TonB box</keyword>
<dbReference type="Gene3D" id="3.55.50.30">
    <property type="match status" value="1"/>
</dbReference>
<comment type="similarity">
    <text evidence="8 9">Belongs to the TonB-dependent receptor family.</text>
</comment>
<keyword evidence="7 8" id="KW-0998">Cell outer membrane</keyword>
<keyword evidence="6 8" id="KW-0472">Membrane</keyword>
<reference evidence="12 13" key="1">
    <citation type="submission" date="2019-09" db="EMBL/GenBank/DDBJ databases">
        <title>Chitinophaga ginsengihumi sp. nov., isolated from soil of ginseng rhizosphere.</title>
        <authorList>
            <person name="Lee J."/>
        </authorList>
    </citation>
    <scope>NUCLEOTIDE SEQUENCE [LARGE SCALE GENOMIC DNA]</scope>
    <source>
        <strain evidence="12 13">BN140078</strain>
    </source>
</reference>
<evidence type="ECO:0000256" key="7">
    <source>
        <dbReference type="ARBA" id="ARBA00023237"/>
    </source>
</evidence>
<evidence type="ECO:0000256" key="3">
    <source>
        <dbReference type="ARBA" id="ARBA00022452"/>
    </source>
</evidence>
<evidence type="ECO:0000313" key="12">
    <source>
        <dbReference type="EMBL" id="KAA2245469.1"/>
    </source>
</evidence>
<evidence type="ECO:0000313" key="13">
    <source>
        <dbReference type="Proteomes" id="UP000324611"/>
    </source>
</evidence>
<name>A0A5B2W5G6_9BACT</name>
<dbReference type="Gene3D" id="2.170.130.10">
    <property type="entry name" value="TonB-dependent receptor, plug domain"/>
    <property type="match status" value="1"/>
</dbReference>
<feature type="domain" description="TonB-dependent receptor plug" evidence="11">
    <location>
        <begin position="252"/>
        <end position="359"/>
    </location>
</feature>